<accession>A0AAV4P6D8</accession>
<evidence type="ECO:0000313" key="1">
    <source>
        <dbReference type="EMBL" id="GIX92578.1"/>
    </source>
</evidence>
<protein>
    <submittedName>
        <fullName evidence="1">Uncharacterized protein</fullName>
    </submittedName>
</protein>
<reference evidence="1 2" key="1">
    <citation type="submission" date="2021-06" db="EMBL/GenBank/DDBJ databases">
        <title>Caerostris extrusa draft genome.</title>
        <authorList>
            <person name="Kono N."/>
            <person name="Arakawa K."/>
        </authorList>
    </citation>
    <scope>NUCLEOTIDE SEQUENCE [LARGE SCALE GENOMIC DNA]</scope>
</reference>
<name>A0AAV4P6D8_CAEEX</name>
<evidence type="ECO:0000313" key="2">
    <source>
        <dbReference type="Proteomes" id="UP001054945"/>
    </source>
</evidence>
<proteinExistence type="predicted"/>
<dbReference type="Proteomes" id="UP001054945">
    <property type="component" value="Unassembled WGS sequence"/>
</dbReference>
<gene>
    <name evidence="1" type="ORF">CEXT_172981</name>
</gene>
<dbReference type="AlphaFoldDB" id="A0AAV4P6D8"/>
<sequence length="88" mass="10127">MLIGSCSRNVTQFLWWMDIISSGSSSSFMIAPACVTFRCHLVGFAQLLTHHLVIWSVIKRLCHIQYSRMSRLAKAKDMSHVYYANARF</sequence>
<organism evidence="1 2">
    <name type="scientific">Caerostris extrusa</name>
    <name type="common">Bark spider</name>
    <name type="synonym">Caerostris bankana</name>
    <dbReference type="NCBI Taxonomy" id="172846"/>
    <lineage>
        <taxon>Eukaryota</taxon>
        <taxon>Metazoa</taxon>
        <taxon>Ecdysozoa</taxon>
        <taxon>Arthropoda</taxon>
        <taxon>Chelicerata</taxon>
        <taxon>Arachnida</taxon>
        <taxon>Araneae</taxon>
        <taxon>Araneomorphae</taxon>
        <taxon>Entelegynae</taxon>
        <taxon>Araneoidea</taxon>
        <taxon>Araneidae</taxon>
        <taxon>Caerostris</taxon>
    </lineage>
</organism>
<dbReference type="EMBL" id="BPLR01004139">
    <property type="protein sequence ID" value="GIX92578.1"/>
    <property type="molecule type" value="Genomic_DNA"/>
</dbReference>
<comment type="caution">
    <text evidence="1">The sequence shown here is derived from an EMBL/GenBank/DDBJ whole genome shotgun (WGS) entry which is preliminary data.</text>
</comment>
<keyword evidence="2" id="KW-1185">Reference proteome</keyword>